<dbReference type="SUPFAM" id="SSF55874">
    <property type="entry name" value="ATPase domain of HSP90 chaperone/DNA topoisomerase II/histidine kinase"/>
    <property type="match status" value="1"/>
</dbReference>
<keyword evidence="4" id="KW-0808">Transferase</keyword>
<dbReference type="GO" id="GO:0046983">
    <property type="term" value="F:protein dimerization activity"/>
    <property type="evidence" value="ECO:0007669"/>
    <property type="project" value="InterPro"/>
</dbReference>
<dbReference type="Gene3D" id="3.30.565.10">
    <property type="entry name" value="Histidine kinase-like ATPase, C-terminal domain"/>
    <property type="match status" value="1"/>
</dbReference>
<feature type="domain" description="Signal transduction histidine kinase subgroup 3 dimerisation and phosphoacceptor" evidence="10">
    <location>
        <begin position="255"/>
        <end position="320"/>
    </location>
</feature>
<dbReference type="Pfam" id="PF07730">
    <property type="entry name" value="HisKA_3"/>
    <property type="match status" value="1"/>
</dbReference>
<evidence type="ECO:0000256" key="5">
    <source>
        <dbReference type="ARBA" id="ARBA00022741"/>
    </source>
</evidence>
<feature type="transmembrane region" description="Helical" evidence="9">
    <location>
        <begin position="130"/>
        <end position="160"/>
    </location>
</feature>
<evidence type="ECO:0000256" key="1">
    <source>
        <dbReference type="ARBA" id="ARBA00000085"/>
    </source>
</evidence>
<keyword evidence="9" id="KW-0472">Membrane</keyword>
<name>A0A2K9DN36_9MICO</name>
<evidence type="ECO:0000256" key="7">
    <source>
        <dbReference type="ARBA" id="ARBA00022840"/>
    </source>
</evidence>
<dbReference type="Gene3D" id="1.20.5.1930">
    <property type="match status" value="1"/>
</dbReference>
<evidence type="ECO:0000256" key="3">
    <source>
        <dbReference type="ARBA" id="ARBA00022553"/>
    </source>
</evidence>
<keyword evidence="9" id="KW-1133">Transmembrane helix</keyword>
<evidence type="ECO:0000256" key="8">
    <source>
        <dbReference type="ARBA" id="ARBA00023012"/>
    </source>
</evidence>
<dbReference type="EMBL" id="CP025299">
    <property type="protein sequence ID" value="AUG30977.1"/>
    <property type="molecule type" value="Genomic_DNA"/>
</dbReference>
<feature type="transmembrane region" description="Helical" evidence="9">
    <location>
        <begin position="201"/>
        <end position="223"/>
    </location>
</feature>
<dbReference type="OrthoDB" id="227596at2"/>
<dbReference type="InterPro" id="IPR050482">
    <property type="entry name" value="Sensor_HK_TwoCompSys"/>
</dbReference>
<evidence type="ECO:0000256" key="6">
    <source>
        <dbReference type="ARBA" id="ARBA00022777"/>
    </source>
</evidence>
<feature type="transmembrane region" description="Helical" evidence="9">
    <location>
        <begin position="166"/>
        <end position="189"/>
    </location>
</feature>
<sequence>MTVMVPSASVTSAVRATAASPASAEHRALPYCRDMTSHDPAGASALLTPRRYDILGSRRTAVLFSVTVFVTTLIQVLSNPVSLLMEGYMSWELPLPEWAVMTVIVAGCAVQSVALVWAERMPHQAVLITVATYLLIAVGLQIPSWLSAMYLVISAALFLLATRLSALATVLWTSGVIAAVVIALFLALLSWGRSVGEAQAYVLRESAGFTMPAIAVAALGLWWGTQARRVERASEEAALAKQEHDRRIEEAQRAERARIAQELHDVAGQHLAGLITLAEAAATLVDTQPQRAMELVASVKNEGRFAAASVTGALSDLRATGAEPPSKTADLRRAWELAEYWDRIGMSVEVDVVGSLDDLPVVVSSTAYRALQEALTNVAKHAAGAPVRVRIRVDAFLDMVIENDADGGRVKPASDVGLGWGLASMHERTLLLRGTLTAGPVAGGGWRVHLRVPLNEEALVRDRR</sequence>
<keyword evidence="8" id="KW-0902">Two-component regulatory system</keyword>
<dbReference type="InterPro" id="IPR036890">
    <property type="entry name" value="HATPase_C_sf"/>
</dbReference>
<dbReference type="CDD" id="cd16917">
    <property type="entry name" value="HATPase_UhpB-NarQ-NarX-like"/>
    <property type="match status" value="1"/>
</dbReference>
<dbReference type="GO" id="GO:0005524">
    <property type="term" value="F:ATP binding"/>
    <property type="evidence" value="ECO:0007669"/>
    <property type="project" value="UniProtKB-KW"/>
</dbReference>
<dbReference type="PANTHER" id="PTHR24421:SF10">
    <property type="entry name" value="NITRATE_NITRITE SENSOR PROTEIN NARQ"/>
    <property type="match status" value="1"/>
</dbReference>
<dbReference type="Proteomes" id="UP000233276">
    <property type="component" value="Chromosome"/>
</dbReference>
<dbReference type="GO" id="GO:0016020">
    <property type="term" value="C:membrane"/>
    <property type="evidence" value="ECO:0007669"/>
    <property type="project" value="InterPro"/>
</dbReference>
<feature type="transmembrane region" description="Helical" evidence="9">
    <location>
        <begin position="98"/>
        <end position="118"/>
    </location>
</feature>
<gene>
    <name evidence="11" type="ORF">CXR34_16905</name>
</gene>
<reference evidence="11 12" key="1">
    <citation type="submission" date="2017-12" db="EMBL/GenBank/DDBJ databases">
        <title>Isolation and characterization of estrogens degradatiion strain Microbacterium hominis SJTG1.</title>
        <authorList>
            <person name="Xiong W."/>
            <person name="Yin C."/>
            <person name="Zheng D."/>
            <person name="Liang R."/>
        </authorList>
    </citation>
    <scope>NUCLEOTIDE SEQUENCE [LARGE SCALE GENOMIC DNA]</scope>
    <source>
        <strain evidence="11 12">SJTG1</strain>
    </source>
</reference>
<proteinExistence type="predicted"/>
<evidence type="ECO:0000313" key="12">
    <source>
        <dbReference type="Proteomes" id="UP000233276"/>
    </source>
</evidence>
<dbReference type="KEGG" id="mhos:CXR34_16905"/>
<keyword evidence="7" id="KW-0067">ATP-binding</keyword>
<dbReference type="InterPro" id="IPR036259">
    <property type="entry name" value="MFS_trans_sf"/>
</dbReference>
<evidence type="ECO:0000256" key="2">
    <source>
        <dbReference type="ARBA" id="ARBA00012438"/>
    </source>
</evidence>
<evidence type="ECO:0000256" key="9">
    <source>
        <dbReference type="SAM" id="Phobius"/>
    </source>
</evidence>
<keyword evidence="9" id="KW-0812">Transmembrane</keyword>
<evidence type="ECO:0000313" key="11">
    <source>
        <dbReference type="EMBL" id="AUG30977.1"/>
    </source>
</evidence>
<protein>
    <recommendedName>
        <fullName evidence="2">histidine kinase</fullName>
        <ecNumber evidence="2">2.7.13.3</ecNumber>
    </recommendedName>
</protein>
<dbReference type="PANTHER" id="PTHR24421">
    <property type="entry name" value="NITRATE/NITRITE SENSOR PROTEIN NARX-RELATED"/>
    <property type="match status" value="1"/>
</dbReference>
<dbReference type="SUPFAM" id="SSF103473">
    <property type="entry name" value="MFS general substrate transporter"/>
    <property type="match status" value="1"/>
</dbReference>
<evidence type="ECO:0000256" key="4">
    <source>
        <dbReference type="ARBA" id="ARBA00022679"/>
    </source>
</evidence>
<comment type="catalytic activity">
    <reaction evidence="1">
        <text>ATP + protein L-histidine = ADP + protein N-phospho-L-histidine.</text>
        <dbReference type="EC" id="2.7.13.3"/>
    </reaction>
</comment>
<evidence type="ECO:0000259" key="10">
    <source>
        <dbReference type="Pfam" id="PF07730"/>
    </source>
</evidence>
<dbReference type="InterPro" id="IPR011712">
    <property type="entry name" value="Sig_transdc_His_kin_sub3_dim/P"/>
</dbReference>
<feature type="transmembrane region" description="Helical" evidence="9">
    <location>
        <begin position="60"/>
        <end position="78"/>
    </location>
</feature>
<keyword evidence="6 11" id="KW-0418">Kinase</keyword>
<dbReference type="AlphaFoldDB" id="A0A2K9DN36"/>
<accession>A0A2K9DN36</accession>
<organism evidence="11 12">
    <name type="scientific">Microbacterium hominis</name>
    <dbReference type="NCBI Taxonomy" id="162426"/>
    <lineage>
        <taxon>Bacteria</taxon>
        <taxon>Bacillati</taxon>
        <taxon>Actinomycetota</taxon>
        <taxon>Actinomycetes</taxon>
        <taxon>Micrococcales</taxon>
        <taxon>Microbacteriaceae</taxon>
        <taxon>Microbacterium</taxon>
    </lineage>
</organism>
<keyword evidence="5" id="KW-0547">Nucleotide-binding</keyword>
<keyword evidence="3" id="KW-0597">Phosphoprotein</keyword>
<dbReference type="EC" id="2.7.13.3" evidence="2"/>
<dbReference type="GO" id="GO:0000155">
    <property type="term" value="F:phosphorelay sensor kinase activity"/>
    <property type="evidence" value="ECO:0007669"/>
    <property type="project" value="InterPro"/>
</dbReference>